<dbReference type="GO" id="GO:0016747">
    <property type="term" value="F:acyltransferase activity, transferring groups other than amino-acyl groups"/>
    <property type="evidence" value="ECO:0007669"/>
    <property type="project" value="InterPro"/>
</dbReference>
<dbReference type="InterPro" id="IPR000182">
    <property type="entry name" value="GNAT_dom"/>
</dbReference>
<name>A0A4R2PZ01_9RHOB</name>
<dbReference type="InterPro" id="IPR050832">
    <property type="entry name" value="Bact_Acetyltransf"/>
</dbReference>
<dbReference type="SUPFAM" id="SSF55729">
    <property type="entry name" value="Acyl-CoA N-acyltransferases (Nat)"/>
    <property type="match status" value="1"/>
</dbReference>
<evidence type="ECO:0000256" key="2">
    <source>
        <dbReference type="ARBA" id="ARBA00023315"/>
    </source>
</evidence>
<evidence type="ECO:0000259" key="3">
    <source>
        <dbReference type="PROSITE" id="PS51186"/>
    </source>
</evidence>
<reference evidence="4 5" key="1">
    <citation type="submission" date="2019-03" db="EMBL/GenBank/DDBJ databases">
        <title>Genomic Encyclopedia of Type Strains, Phase IV (KMG-IV): sequencing the most valuable type-strain genomes for metagenomic binning, comparative biology and taxonomic classification.</title>
        <authorList>
            <person name="Goeker M."/>
        </authorList>
    </citation>
    <scope>NUCLEOTIDE SEQUENCE [LARGE SCALE GENOMIC DNA]</scope>
    <source>
        <strain evidence="4 5">DSM 18063</strain>
    </source>
</reference>
<dbReference type="PROSITE" id="PS51186">
    <property type="entry name" value="GNAT"/>
    <property type="match status" value="1"/>
</dbReference>
<keyword evidence="1" id="KW-0808">Transferase</keyword>
<evidence type="ECO:0000256" key="1">
    <source>
        <dbReference type="ARBA" id="ARBA00022679"/>
    </source>
</evidence>
<organism evidence="4 5">
    <name type="scientific">Rhodovulum marinum</name>
    <dbReference type="NCBI Taxonomy" id="320662"/>
    <lineage>
        <taxon>Bacteria</taxon>
        <taxon>Pseudomonadati</taxon>
        <taxon>Pseudomonadota</taxon>
        <taxon>Alphaproteobacteria</taxon>
        <taxon>Rhodobacterales</taxon>
        <taxon>Paracoccaceae</taxon>
        <taxon>Rhodovulum</taxon>
    </lineage>
</organism>
<dbReference type="CDD" id="cd04301">
    <property type="entry name" value="NAT_SF"/>
    <property type="match status" value="1"/>
</dbReference>
<keyword evidence="2" id="KW-0012">Acyltransferase</keyword>
<comment type="caution">
    <text evidence="4">The sequence shown here is derived from an EMBL/GenBank/DDBJ whole genome shotgun (WGS) entry which is preliminary data.</text>
</comment>
<evidence type="ECO:0000313" key="5">
    <source>
        <dbReference type="Proteomes" id="UP000294835"/>
    </source>
</evidence>
<feature type="domain" description="N-acetyltransferase" evidence="3">
    <location>
        <begin position="88"/>
        <end position="244"/>
    </location>
</feature>
<keyword evidence="4" id="KW-0687">Ribonucleoprotein</keyword>
<dbReference type="Gene3D" id="3.40.630.30">
    <property type="match status" value="1"/>
</dbReference>
<dbReference type="PANTHER" id="PTHR43877">
    <property type="entry name" value="AMINOALKYLPHOSPHONATE N-ACETYLTRANSFERASE-RELATED-RELATED"/>
    <property type="match status" value="1"/>
</dbReference>
<dbReference type="GO" id="GO:0005840">
    <property type="term" value="C:ribosome"/>
    <property type="evidence" value="ECO:0007669"/>
    <property type="project" value="UniProtKB-KW"/>
</dbReference>
<protein>
    <submittedName>
        <fullName evidence="4">Ribosomal protein S18 acetylase RimI-like enzyme</fullName>
    </submittedName>
</protein>
<accession>A0A4R2PZ01</accession>
<keyword evidence="5" id="KW-1185">Reference proteome</keyword>
<dbReference type="AlphaFoldDB" id="A0A4R2PZ01"/>
<dbReference type="InterPro" id="IPR016181">
    <property type="entry name" value="Acyl_CoA_acyltransferase"/>
</dbReference>
<keyword evidence="4" id="KW-0689">Ribosomal protein</keyword>
<evidence type="ECO:0000313" key="4">
    <source>
        <dbReference type="EMBL" id="TCP39525.1"/>
    </source>
</evidence>
<gene>
    <name evidence="4" type="ORF">EV662_1115</name>
</gene>
<dbReference type="EMBL" id="SLXP01000011">
    <property type="protein sequence ID" value="TCP39525.1"/>
    <property type="molecule type" value="Genomic_DNA"/>
</dbReference>
<sequence length="244" mass="26165">MPIELNDLETARFGIVAARVTDAQASPAEIEAAARDRGVQMLTARVDVGDLPRVHALEEAGYRLMDTLVYYARGLDGVADRAPSPAGEILRPATAADAPAVGQVARAAFAGYLGHYHADPRLGAAAADAAYVEWAETSVQTVGPRRPALVALQADRVVGFLTLRRNSDTEIEIVLNAVHPEAQRQGLYGRLVEHGMAAGRAAGCTRVIVSTQINNVAVQKVWARQGFCMSHGLYTFHKWIDAQA</sequence>
<proteinExistence type="predicted"/>
<dbReference type="OrthoDB" id="9774179at2"/>
<dbReference type="RefSeq" id="WP_132464307.1">
    <property type="nucleotide sequence ID" value="NZ_SLXP01000011.1"/>
</dbReference>
<dbReference type="Proteomes" id="UP000294835">
    <property type="component" value="Unassembled WGS sequence"/>
</dbReference>
<dbReference type="Pfam" id="PF00583">
    <property type="entry name" value="Acetyltransf_1"/>
    <property type="match status" value="1"/>
</dbReference>